<feature type="region of interest" description="Disordered" evidence="1">
    <location>
        <begin position="201"/>
        <end position="230"/>
    </location>
</feature>
<proteinExistence type="predicted"/>
<name>A0A5J4WEM7_9EUKA</name>
<dbReference type="AlphaFoldDB" id="A0A5J4WEM7"/>
<accession>A0A5J4WEM7</accession>
<evidence type="ECO:0000256" key="1">
    <source>
        <dbReference type="SAM" id="MobiDB-lite"/>
    </source>
</evidence>
<comment type="caution">
    <text evidence="2">The sequence shown here is derived from an EMBL/GenBank/DDBJ whole genome shotgun (WGS) entry which is preliminary data.</text>
</comment>
<sequence length="230" mass="26571">MEENLATVIDWLFQLGVNEDGVNKSANEFIRHEYLESKSLRNLTQQMVLEKCPEFFNGLIINPSFHSILKKFAEVPNRSSNEERELANFCGILAGFVGIQSERKAKPRIELITAEIVMALQEMIEDTNTNTHSQTYGLREESLQILCESEATYFISVLFLHFIKQNVSNINYYVHTAEQSLDRRMKKLGLHDTLLRKHFQGENKKKNKDQQLENNDDNLGAVIREHVGQK</sequence>
<dbReference type="Proteomes" id="UP000324800">
    <property type="component" value="Unassembled WGS sequence"/>
</dbReference>
<feature type="compositionally biased region" description="Basic and acidic residues" evidence="1">
    <location>
        <begin position="201"/>
        <end position="211"/>
    </location>
</feature>
<reference evidence="2 3" key="1">
    <citation type="submission" date="2019-03" db="EMBL/GenBank/DDBJ databases">
        <title>Single cell metagenomics reveals metabolic interactions within the superorganism composed of flagellate Streblomastix strix and complex community of Bacteroidetes bacteria on its surface.</title>
        <authorList>
            <person name="Treitli S.C."/>
            <person name="Kolisko M."/>
            <person name="Husnik F."/>
            <person name="Keeling P."/>
            <person name="Hampl V."/>
        </authorList>
    </citation>
    <scope>NUCLEOTIDE SEQUENCE [LARGE SCALE GENOMIC DNA]</scope>
    <source>
        <strain evidence="2">ST1C</strain>
    </source>
</reference>
<evidence type="ECO:0000313" key="3">
    <source>
        <dbReference type="Proteomes" id="UP000324800"/>
    </source>
</evidence>
<organism evidence="2 3">
    <name type="scientific">Streblomastix strix</name>
    <dbReference type="NCBI Taxonomy" id="222440"/>
    <lineage>
        <taxon>Eukaryota</taxon>
        <taxon>Metamonada</taxon>
        <taxon>Preaxostyla</taxon>
        <taxon>Oxymonadida</taxon>
        <taxon>Streblomastigidae</taxon>
        <taxon>Streblomastix</taxon>
    </lineage>
</organism>
<dbReference type="EMBL" id="SNRW01002237">
    <property type="protein sequence ID" value="KAA6393417.1"/>
    <property type="molecule type" value="Genomic_DNA"/>
</dbReference>
<evidence type="ECO:0000313" key="2">
    <source>
        <dbReference type="EMBL" id="KAA6393417.1"/>
    </source>
</evidence>
<protein>
    <submittedName>
        <fullName evidence="2">Uncharacterized protein</fullName>
    </submittedName>
</protein>
<gene>
    <name evidence="2" type="ORF">EZS28_011053</name>
</gene>